<keyword evidence="2" id="KW-0238">DNA-binding</keyword>
<dbReference type="Gene3D" id="3.30.450.40">
    <property type="match status" value="1"/>
</dbReference>
<dbReference type="Proteomes" id="UP000431269">
    <property type="component" value="Chromosome"/>
</dbReference>
<dbReference type="Gene3D" id="1.10.10.10">
    <property type="entry name" value="Winged helix-like DNA-binding domain superfamily/Winged helix DNA-binding domain"/>
    <property type="match status" value="1"/>
</dbReference>
<dbReference type="Pfam" id="PF01614">
    <property type="entry name" value="IclR_C"/>
    <property type="match status" value="1"/>
</dbReference>
<proteinExistence type="predicted"/>
<dbReference type="GO" id="GO:0003700">
    <property type="term" value="F:DNA-binding transcription factor activity"/>
    <property type="evidence" value="ECO:0007669"/>
    <property type="project" value="TreeGrafter"/>
</dbReference>
<evidence type="ECO:0000256" key="3">
    <source>
        <dbReference type="ARBA" id="ARBA00023163"/>
    </source>
</evidence>
<dbReference type="InterPro" id="IPR050707">
    <property type="entry name" value="HTH_MetabolicPath_Reg"/>
</dbReference>
<organism evidence="6 7">
    <name type="scientific">Terricaulis silvestris</name>
    <dbReference type="NCBI Taxonomy" id="2686094"/>
    <lineage>
        <taxon>Bacteria</taxon>
        <taxon>Pseudomonadati</taxon>
        <taxon>Pseudomonadota</taxon>
        <taxon>Alphaproteobacteria</taxon>
        <taxon>Caulobacterales</taxon>
        <taxon>Caulobacteraceae</taxon>
        <taxon>Terricaulis</taxon>
    </lineage>
</organism>
<dbReference type="SMART" id="SM00346">
    <property type="entry name" value="HTH_ICLR"/>
    <property type="match status" value="1"/>
</dbReference>
<dbReference type="InterPro" id="IPR029016">
    <property type="entry name" value="GAF-like_dom_sf"/>
</dbReference>
<dbReference type="AlphaFoldDB" id="A0A6I6MRC0"/>
<protein>
    <submittedName>
        <fullName evidence="6">Kip operon repressor protein</fullName>
    </submittedName>
</protein>
<dbReference type="InterPro" id="IPR036390">
    <property type="entry name" value="WH_DNA-bd_sf"/>
</dbReference>
<evidence type="ECO:0000256" key="1">
    <source>
        <dbReference type="ARBA" id="ARBA00023015"/>
    </source>
</evidence>
<keyword evidence="7" id="KW-1185">Reference proteome</keyword>
<dbReference type="InterPro" id="IPR036388">
    <property type="entry name" value="WH-like_DNA-bd_sf"/>
</dbReference>
<keyword evidence="1" id="KW-0805">Transcription regulation</keyword>
<dbReference type="PROSITE" id="PS51077">
    <property type="entry name" value="HTH_ICLR"/>
    <property type="match status" value="1"/>
</dbReference>
<feature type="domain" description="IclR-ED" evidence="5">
    <location>
        <begin position="76"/>
        <end position="266"/>
    </location>
</feature>
<dbReference type="GO" id="GO:0003677">
    <property type="term" value="F:DNA binding"/>
    <property type="evidence" value="ECO:0007669"/>
    <property type="project" value="UniProtKB-KW"/>
</dbReference>
<accession>A0A6I6MRC0</accession>
<name>A0A6I6MRC0_9CAUL</name>
<evidence type="ECO:0000259" key="4">
    <source>
        <dbReference type="PROSITE" id="PS51077"/>
    </source>
</evidence>
<keyword evidence="3" id="KW-0804">Transcription</keyword>
<evidence type="ECO:0000313" key="7">
    <source>
        <dbReference type="Proteomes" id="UP000431269"/>
    </source>
</evidence>
<dbReference type="PANTHER" id="PTHR30136:SF35">
    <property type="entry name" value="HTH-TYPE TRANSCRIPTIONAL REGULATOR RV1719"/>
    <property type="match status" value="1"/>
</dbReference>
<gene>
    <name evidence="6" type="primary">kipR</name>
    <name evidence="6" type="ORF">DSM104635_00495</name>
</gene>
<dbReference type="Pfam" id="PF09339">
    <property type="entry name" value="HTH_IclR"/>
    <property type="match status" value="1"/>
</dbReference>
<reference evidence="7" key="1">
    <citation type="submission" date="2019-12" db="EMBL/GenBank/DDBJ databases">
        <title>Complete genome of Terracaulis silvestris 0127_4.</title>
        <authorList>
            <person name="Vieira S."/>
            <person name="Riedel T."/>
            <person name="Sproer C."/>
            <person name="Pascual J."/>
            <person name="Boedeker C."/>
            <person name="Overmann J."/>
        </authorList>
    </citation>
    <scope>NUCLEOTIDE SEQUENCE [LARGE SCALE GENOMIC DNA]</scope>
    <source>
        <strain evidence="7">0127_4</strain>
    </source>
</reference>
<dbReference type="PANTHER" id="PTHR30136">
    <property type="entry name" value="HELIX-TURN-HELIX TRANSCRIPTIONAL REGULATOR, ICLR FAMILY"/>
    <property type="match status" value="1"/>
</dbReference>
<dbReference type="SUPFAM" id="SSF55781">
    <property type="entry name" value="GAF domain-like"/>
    <property type="match status" value="1"/>
</dbReference>
<dbReference type="InterPro" id="IPR005471">
    <property type="entry name" value="Tscrpt_reg_IclR_N"/>
</dbReference>
<dbReference type="KEGG" id="tsv:DSM104635_00495"/>
<dbReference type="RefSeq" id="WP_158764682.1">
    <property type="nucleotide sequence ID" value="NZ_CP047045.1"/>
</dbReference>
<dbReference type="SUPFAM" id="SSF46785">
    <property type="entry name" value="Winged helix' DNA-binding domain"/>
    <property type="match status" value="1"/>
</dbReference>
<dbReference type="EMBL" id="CP047045">
    <property type="protein sequence ID" value="QGZ93683.1"/>
    <property type="molecule type" value="Genomic_DNA"/>
</dbReference>
<dbReference type="GO" id="GO:0045892">
    <property type="term" value="P:negative regulation of DNA-templated transcription"/>
    <property type="evidence" value="ECO:0007669"/>
    <property type="project" value="TreeGrafter"/>
</dbReference>
<dbReference type="PROSITE" id="PS51078">
    <property type="entry name" value="ICLR_ED"/>
    <property type="match status" value="1"/>
</dbReference>
<dbReference type="InterPro" id="IPR014757">
    <property type="entry name" value="Tscrpt_reg_IclR_C"/>
</dbReference>
<sequence length="267" mass="29632">MPASDPTSDREHNKATARVLRVLSAFVGNTEDFGVTELNQRLGMTKNMVHRALTTLVEQGYLVRKAATGRYELGFRILELQNFNQAEPDFRTLASPFMRQIYELTGESVSLAVRAQDFSVFIDAVETRKLGAWRTRIGALRPLHATTSGRVLLASLQDDDINAYAERRSPMRLSRPDGVMKAPDLWRAVHAIRQRGYEIARRGVNPVMAAVAFPIEDSEGGLHGVIAVGGPEDRFDPDSNAIMPPLRALVDELRARTKLYASETAGQ</sequence>
<evidence type="ECO:0000259" key="5">
    <source>
        <dbReference type="PROSITE" id="PS51078"/>
    </source>
</evidence>
<evidence type="ECO:0000313" key="6">
    <source>
        <dbReference type="EMBL" id="QGZ93683.1"/>
    </source>
</evidence>
<feature type="domain" description="HTH iclR-type" evidence="4">
    <location>
        <begin position="13"/>
        <end position="75"/>
    </location>
</feature>
<evidence type="ECO:0000256" key="2">
    <source>
        <dbReference type="ARBA" id="ARBA00023125"/>
    </source>
</evidence>